<evidence type="ECO:0000259" key="7">
    <source>
        <dbReference type="PROSITE" id="PS50110"/>
    </source>
</evidence>
<reference evidence="9" key="1">
    <citation type="submission" date="2009-11" db="EMBL/GenBank/DDBJ databases">
        <title>The complete chromosome 1 of Sphaerobacter thermophilus DSM 20745.</title>
        <authorList>
            <person name="Lucas S."/>
            <person name="Copeland A."/>
            <person name="Lapidus A."/>
            <person name="Glavina del Rio T."/>
            <person name="Dalin E."/>
            <person name="Tice H."/>
            <person name="Bruce D."/>
            <person name="Goodwin L."/>
            <person name="Pitluck S."/>
            <person name="Kyrpides N."/>
            <person name="Mavromatis K."/>
            <person name="Ivanova N."/>
            <person name="Mikhailova N."/>
            <person name="LaButti K.M."/>
            <person name="Clum A."/>
            <person name="Sun H.I."/>
            <person name="Brettin T."/>
            <person name="Detter J.C."/>
            <person name="Han C."/>
            <person name="Larimer F."/>
            <person name="Land M."/>
            <person name="Hauser L."/>
            <person name="Markowitz V."/>
            <person name="Cheng J.F."/>
            <person name="Hugenholtz P."/>
            <person name="Woyke T."/>
            <person name="Wu D."/>
            <person name="Steenblock K."/>
            <person name="Schneider S."/>
            <person name="Pukall R."/>
            <person name="Goeker M."/>
            <person name="Klenk H.P."/>
            <person name="Eisen J.A."/>
        </authorList>
    </citation>
    <scope>NUCLEOTIDE SEQUENCE [LARGE SCALE GENOMIC DNA]</scope>
    <source>
        <strain evidence="9">ATCC 49802 / DSM 20745 / S 6022</strain>
    </source>
</reference>
<dbReference type="PANTHER" id="PTHR43214:SF24">
    <property type="entry name" value="TRANSCRIPTIONAL REGULATORY PROTEIN NARL-RELATED"/>
    <property type="match status" value="1"/>
</dbReference>
<dbReference type="InterPro" id="IPR058245">
    <property type="entry name" value="NreC/VraR/RcsB-like_REC"/>
</dbReference>
<dbReference type="Gene3D" id="3.40.50.2300">
    <property type="match status" value="1"/>
</dbReference>
<dbReference type="SUPFAM" id="SSF52172">
    <property type="entry name" value="CheY-like"/>
    <property type="match status" value="1"/>
</dbReference>
<dbReference type="GO" id="GO:0006355">
    <property type="term" value="P:regulation of DNA-templated transcription"/>
    <property type="evidence" value="ECO:0007669"/>
    <property type="project" value="InterPro"/>
</dbReference>
<dbReference type="AlphaFoldDB" id="D1C3I4"/>
<dbReference type="KEGG" id="sti:Sthe_1366"/>
<dbReference type="InParanoid" id="D1C3I4"/>
<dbReference type="OrthoDB" id="9787019at2"/>
<feature type="domain" description="HTH luxR-type" evidence="6">
    <location>
        <begin position="166"/>
        <end position="231"/>
    </location>
</feature>
<accession>D1C3I4</accession>
<keyword evidence="3" id="KW-0238">DNA-binding</keyword>
<evidence type="ECO:0000313" key="9">
    <source>
        <dbReference type="Proteomes" id="UP000002027"/>
    </source>
</evidence>
<name>D1C3I4_SPHTD</name>
<dbReference type="PROSITE" id="PS00622">
    <property type="entry name" value="HTH_LUXR_1"/>
    <property type="match status" value="1"/>
</dbReference>
<dbReference type="Proteomes" id="UP000002027">
    <property type="component" value="Chromosome 1"/>
</dbReference>
<protein>
    <submittedName>
        <fullName evidence="8">Two component transcriptional regulator, LuxR family</fullName>
    </submittedName>
</protein>
<gene>
    <name evidence="8" type="ordered locus">Sthe_1366</name>
</gene>
<feature type="domain" description="Response regulatory" evidence="7">
    <location>
        <begin position="12"/>
        <end position="128"/>
    </location>
</feature>
<organism evidence="8 9">
    <name type="scientific">Sphaerobacter thermophilus (strain ATCC 49802 / DSM 20745 / KCCM 41009 / NCIMB 13125 / S 6022)</name>
    <dbReference type="NCBI Taxonomy" id="479434"/>
    <lineage>
        <taxon>Bacteria</taxon>
        <taxon>Pseudomonadati</taxon>
        <taxon>Thermomicrobiota</taxon>
        <taxon>Thermomicrobia</taxon>
        <taxon>Sphaerobacterales</taxon>
        <taxon>Sphaerobacterineae</taxon>
        <taxon>Sphaerobacteraceae</taxon>
        <taxon>Sphaerobacter</taxon>
    </lineage>
</organism>
<dbReference type="PRINTS" id="PR00038">
    <property type="entry name" value="HTHLUXR"/>
</dbReference>
<evidence type="ECO:0000256" key="3">
    <source>
        <dbReference type="ARBA" id="ARBA00023125"/>
    </source>
</evidence>
<dbReference type="SMART" id="SM00448">
    <property type="entry name" value="REC"/>
    <property type="match status" value="1"/>
</dbReference>
<dbReference type="PANTHER" id="PTHR43214">
    <property type="entry name" value="TWO-COMPONENT RESPONSE REGULATOR"/>
    <property type="match status" value="1"/>
</dbReference>
<dbReference type="EMBL" id="CP001823">
    <property type="protein sequence ID" value="ACZ38801.1"/>
    <property type="molecule type" value="Genomic_DNA"/>
</dbReference>
<keyword evidence="2" id="KW-0805">Transcription regulation</keyword>
<evidence type="ECO:0000259" key="6">
    <source>
        <dbReference type="PROSITE" id="PS50043"/>
    </source>
</evidence>
<dbReference type="SMART" id="SM00421">
    <property type="entry name" value="HTH_LUXR"/>
    <property type="match status" value="1"/>
</dbReference>
<dbReference type="InterPro" id="IPR039420">
    <property type="entry name" value="WalR-like"/>
</dbReference>
<dbReference type="SUPFAM" id="SSF46894">
    <property type="entry name" value="C-terminal effector domain of the bipartite response regulators"/>
    <property type="match status" value="1"/>
</dbReference>
<evidence type="ECO:0000256" key="5">
    <source>
        <dbReference type="PROSITE-ProRule" id="PRU00169"/>
    </source>
</evidence>
<dbReference type="InterPro" id="IPR001789">
    <property type="entry name" value="Sig_transdc_resp-reg_receiver"/>
</dbReference>
<evidence type="ECO:0000256" key="1">
    <source>
        <dbReference type="ARBA" id="ARBA00022553"/>
    </source>
</evidence>
<dbReference type="PROSITE" id="PS50110">
    <property type="entry name" value="RESPONSE_REGULATORY"/>
    <property type="match status" value="1"/>
</dbReference>
<dbReference type="InterPro" id="IPR000792">
    <property type="entry name" value="Tscrpt_reg_LuxR_C"/>
</dbReference>
<dbReference type="PROSITE" id="PS50043">
    <property type="entry name" value="HTH_LUXR_2"/>
    <property type="match status" value="1"/>
</dbReference>
<reference evidence="8 9" key="2">
    <citation type="journal article" date="2010" name="Stand. Genomic Sci.">
        <title>Complete genome sequence of Desulfohalobium retbaense type strain (HR(100)).</title>
        <authorList>
            <person name="Spring S."/>
            <person name="Nolan M."/>
            <person name="Lapidus A."/>
            <person name="Glavina Del Rio T."/>
            <person name="Copeland A."/>
            <person name="Tice H."/>
            <person name="Cheng J.F."/>
            <person name="Lucas S."/>
            <person name="Land M."/>
            <person name="Chen F."/>
            <person name="Bruce D."/>
            <person name="Goodwin L."/>
            <person name="Pitluck S."/>
            <person name="Ivanova N."/>
            <person name="Mavromatis K."/>
            <person name="Mikhailova N."/>
            <person name="Pati A."/>
            <person name="Chen A."/>
            <person name="Palaniappan K."/>
            <person name="Hauser L."/>
            <person name="Chang Y.J."/>
            <person name="Jeffries C.D."/>
            <person name="Munk C."/>
            <person name="Kiss H."/>
            <person name="Chain P."/>
            <person name="Han C."/>
            <person name="Brettin T."/>
            <person name="Detter J.C."/>
            <person name="Schuler E."/>
            <person name="Goker M."/>
            <person name="Rohde M."/>
            <person name="Bristow J."/>
            <person name="Eisen J.A."/>
            <person name="Markowitz V."/>
            <person name="Hugenholtz P."/>
            <person name="Kyrpides N.C."/>
            <person name="Klenk H.P."/>
        </authorList>
    </citation>
    <scope>NUCLEOTIDE SEQUENCE [LARGE SCALE GENOMIC DNA]</scope>
    <source>
        <strain evidence="9">ATCC 49802 / DSM 20745 / S 6022</strain>
    </source>
</reference>
<dbReference type="Pfam" id="PF00072">
    <property type="entry name" value="Response_reg"/>
    <property type="match status" value="1"/>
</dbReference>
<dbReference type="GO" id="GO:0000160">
    <property type="term" value="P:phosphorelay signal transduction system"/>
    <property type="evidence" value="ECO:0007669"/>
    <property type="project" value="InterPro"/>
</dbReference>
<dbReference type="HOGENOM" id="CLU_000445_90_10_0"/>
<evidence type="ECO:0000256" key="2">
    <source>
        <dbReference type="ARBA" id="ARBA00023015"/>
    </source>
</evidence>
<evidence type="ECO:0000313" key="8">
    <source>
        <dbReference type="EMBL" id="ACZ38801.1"/>
    </source>
</evidence>
<proteinExistence type="predicted"/>
<dbReference type="STRING" id="479434.Sthe_1366"/>
<sequence>MERRRGSGNGRTVLIVDDHPLFRQGLRRLIEEGGAFKVVAEATSGHEAIREADIHRPSIALIDIQLPGVTGLNVARILKKQHPSMHIIILSMHVDDERLFEAVRAGASAFLTKDIEAQELISSLDRVVQGEQLINLEVMSRPELAWRVLSEFRQLTGDDGEAGPASDPKRLPLSVREVEVLDCVAQGLSNKEIAEALFITEQTVKNHMTSVLRKLQVNDRVQAVLCAVRNGWVEIGPPSTGGGVVSAGS</sequence>
<dbReference type="InterPro" id="IPR011006">
    <property type="entry name" value="CheY-like_superfamily"/>
</dbReference>
<dbReference type="eggNOG" id="COG2197">
    <property type="taxonomic scope" value="Bacteria"/>
</dbReference>
<keyword evidence="9" id="KW-1185">Reference proteome</keyword>
<keyword evidence="4" id="KW-0804">Transcription</keyword>
<dbReference type="CDD" id="cd06170">
    <property type="entry name" value="LuxR_C_like"/>
    <property type="match status" value="1"/>
</dbReference>
<dbReference type="GO" id="GO:0003677">
    <property type="term" value="F:DNA binding"/>
    <property type="evidence" value="ECO:0007669"/>
    <property type="project" value="UniProtKB-KW"/>
</dbReference>
<feature type="modified residue" description="4-aspartylphosphate" evidence="5">
    <location>
        <position position="63"/>
    </location>
</feature>
<dbReference type="InterPro" id="IPR016032">
    <property type="entry name" value="Sig_transdc_resp-reg_C-effctor"/>
</dbReference>
<dbReference type="CDD" id="cd17535">
    <property type="entry name" value="REC_NarL-like"/>
    <property type="match status" value="1"/>
</dbReference>
<keyword evidence="1 5" id="KW-0597">Phosphoprotein</keyword>
<dbReference type="Pfam" id="PF00196">
    <property type="entry name" value="GerE"/>
    <property type="match status" value="1"/>
</dbReference>
<dbReference type="RefSeq" id="WP_012871848.1">
    <property type="nucleotide sequence ID" value="NC_013523.1"/>
</dbReference>
<evidence type="ECO:0000256" key="4">
    <source>
        <dbReference type="ARBA" id="ARBA00023163"/>
    </source>
</evidence>